<evidence type="ECO:0000313" key="2">
    <source>
        <dbReference type="EMBL" id="ORX55214.1"/>
    </source>
</evidence>
<evidence type="ECO:0000256" key="1">
    <source>
        <dbReference type="SAM" id="MobiDB-lite"/>
    </source>
</evidence>
<organism evidence="2 3">
    <name type="scientific">Hesseltinella vesiculosa</name>
    <dbReference type="NCBI Taxonomy" id="101127"/>
    <lineage>
        <taxon>Eukaryota</taxon>
        <taxon>Fungi</taxon>
        <taxon>Fungi incertae sedis</taxon>
        <taxon>Mucoromycota</taxon>
        <taxon>Mucoromycotina</taxon>
        <taxon>Mucoromycetes</taxon>
        <taxon>Mucorales</taxon>
        <taxon>Cunninghamellaceae</taxon>
        <taxon>Hesseltinella</taxon>
    </lineage>
</organism>
<name>A0A1X2GJR7_9FUNG</name>
<feature type="region of interest" description="Disordered" evidence="1">
    <location>
        <begin position="33"/>
        <end position="79"/>
    </location>
</feature>
<evidence type="ECO:0000313" key="3">
    <source>
        <dbReference type="Proteomes" id="UP000242146"/>
    </source>
</evidence>
<gene>
    <name evidence="2" type="ORF">DM01DRAFT_306714</name>
</gene>
<sequence length="420" mass="47170">MSLRCLCHPSEQPTTSSAAQHFQIENNDTINATTLQLPQKRHASPPSYPESPSFTHYETDDDLPISNSSSSEEDTQVRDDIPLVFAKRRHVFQSPRRNWNSPNKPKVQRGALEKIKGIFDFATGFDHSKPDMEALYTSYRKQQRSNDSLRSAGLTKFITDALENEQDLLPKVWSFSTPSADPTMKLIAQHSLCAFSLAIKDKSVTDHERSSFIRYIVPSIAAVANVTGATSIQWCETEFTSGKVLNIKDYDYEPSKQPKNYMDALGTANVLNFENLLVEMSGSMGKEDIQHTLGDTLKLLDCSTSSLMCLASKVPNASMATLRKISVVTLQVIANKITMFATHICHGSKFEVVEVRSCLIPTTWQDRYHNVQFLELMICCAAELTKVSNLLQDLIKESQGVHDFEGRTVEEGLRHHHPDR</sequence>
<dbReference type="OrthoDB" id="2285782at2759"/>
<dbReference type="AlphaFoldDB" id="A0A1X2GJR7"/>
<reference evidence="2 3" key="1">
    <citation type="submission" date="2016-07" db="EMBL/GenBank/DDBJ databases">
        <title>Pervasive Adenine N6-methylation of Active Genes in Fungi.</title>
        <authorList>
            <consortium name="DOE Joint Genome Institute"/>
            <person name="Mondo S.J."/>
            <person name="Dannebaum R.O."/>
            <person name="Kuo R.C."/>
            <person name="Labutti K."/>
            <person name="Haridas S."/>
            <person name="Kuo A."/>
            <person name="Salamov A."/>
            <person name="Ahrendt S.R."/>
            <person name="Lipzen A."/>
            <person name="Sullivan W."/>
            <person name="Andreopoulos W.B."/>
            <person name="Clum A."/>
            <person name="Lindquist E."/>
            <person name="Daum C."/>
            <person name="Ramamoorthy G.K."/>
            <person name="Gryganskyi A."/>
            <person name="Culley D."/>
            <person name="Magnuson J.K."/>
            <person name="James T.Y."/>
            <person name="O'Malley M.A."/>
            <person name="Stajich J.E."/>
            <person name="Spatafora J.W."/>
            <person name="Visel A."/>
            <person name="Grigoriev I.V."/>
        </authorList>
    </citation>
    <scope>NUCLEOTIDE SEQUENCE [LARGE SCALE GENOMIC DNA]</scope>
    <source>
        <strain evidence="2 3">NRRL 3301</strain>
    </source>
</reference>
<keyword evidence="3" id="KW-1185">Reference proteome</keyword>
<dbReference type="Proteomes" id="UP000242146">
    <property type="component" value="Unassembled WGS sequence"/>
</dbReference>
<proteinExistence type="predicted"/>
<comment type="caution">
    <text evidence="2">The sequence shown here is derived from an EMBL/GenBank/DDBJ whole genome shotgun (WGS) entry which is preliminary data.</text>
</comment>
<dbReference type="EMBL" id="MCGT01000012">
    <property type="protein sequence ID" value="ORX55214.1"/>
    <property type="molecule type" value="Genomic_DNA"/>
</dbReference>
<accession>A0A1X2GJR7</accession>
<protein>
    <submittedName>
        <fullName evidence="2">Uncharacterized protein</fullName>
    </submittedName>
</protein>